<evidence type="ECO:0000256" key="1">
    <source>
        <dbReference type="ARBA" id="ARBA00006739"/>
    </source>
</evidence>
<evidence type="ECO:0000313" key="6">
    <source>
        <dbReference type="Proteomes" id="UP000093943"/>
    </source>
</evidence>
<dbReference type="GO" id="GO:0016757">
    <property type="term" value="F:glycosyltransferase activity"/>
    <property type="evidence" value="ECO:0007669"/>
    <property type="project" value="UniProtKB-KW"/>
</dbReference>
<name>A0A1A2NM71_MYCSD</name>
<dbReference type="Gene3D" id="3.90.550.10">
    <property type="entry name" value="Spore Coat Polysaccharide Biosynthesis Protein SpsA, Chain A"/>
    <property type="match status" value="1"/>
</dbReference>
<dbReference type="SUPFAM" id="SSF53448">
    <property type="entry name" value="Nucleotide-diphospho-sugar transferases"/>
    <property type="match status" value="1"/>
</dbReference>
<evidence type="ECO:0000256" key="3">
    <source>
        <dbReference type="ARBA" id="ARBA00022679"/>
    </source>
</evidence>
<comment type="similarity">
    <text evidence="1">Belongs to the glycosyltransferase 2 family.</text>
</comment>
<dbReference type="PANTHER" id="PTHR43685">
    <property type="entry name" value="GLYCOSYLTRANSFERASE"/>
    <property type="match status" value="1"/>
</dbReference>
<evidence type="ECO:0000313" key="5">
    <source>
        <dbReference type="EMBL" id="OBI34109.1"/>
    </source>
</evidence>
<evidence type="ECO:0000256" key="2">
    <source>
        <dbReference type="ARBA" id="ARBA00022676"/>
    </source>
</evidence>
<protein>
    <submittedName>
        <fullName evidence="5">Transferase</fullName>
    </submittedName>
</protein>
<dbReference type="InterPro" id="IPR050834">
    <property type="entry name" value="Glycosyltransf_2"/>
</dbReference>
<keyword evidence="2" id="KW-0328">Glycosyltransferase</keyword>
<organism evidence="5 6">
    <name type="scientific">Mycolicibacter sinensis (strain JDM601)</name>
    <name type="common">Mycobacterium sinense</name>
    <dbReference type="NCBI Taxonomy" id="875328"/>
    <lineage>
        <taxon>Bacteria</taxon>
        <taxon>Bacillati</taxon>
        <taxon>Actinomycetota</taxon>
        <taxon>Actinomycetes</taxon>
        <taxon>Mycobacteriales</taxon>
        <taxon>Mycobacteriaceae</taxon>
        <taxon>Mycolicibacter</taxon>
    </lineage>
</organism>
<dbReference type="EMBL" id="LZKG01000009">
    <property type="protein sequence ID" value="OBI34109.1"/>
    <property type="molecule type" value="Genomic_DNA"/>
</dbReference>
<reference evidence="6" key="1">
    <citation type="submission" date="2016-06" db="EMBL/GenBank/DDBJ databases">
        <authorList>
            <person name="Sutton G."/>
            <person name="Brinkac L."/>
            <person name="Sanka R."/>
            <person name="Adams M."/>
            <person name="Lau E."/>
            <person name="Sam S."/>
            <person name="Sreng N."/>
            <person name="Him V."/>
            <person name="Kerleguer A."/>
            <person name="Cheng S."/>
        </authorList>
    </citation>
    <scope>NUCLEOTIDE SEQUENCE [LARGE SCALE GENOMIC DNA]</scope>
    <source>
        <strain evidence="6">E1876</strain>
    </source>
</reference>
<dbReference type="Pfam" id="PF00535">
    <property type="entry name" value="Glycos_transf_2"/>
    <property type="match status" value="1"/>
</dbReference>
<dbReference type="AlphaFoldDB" id="A0A1A2NM71"/>
<dbReference type="InterPro" id="IPR029044">
    <property type="entry name" value="Nucleotide-diphossugar_trans"/>
</dbReference>
<sequence length="309" mass="33199">MDQPRTSFVIATKDRVDSLAATVAHLLASTRCPIIVVDNGSHDDTSAIMAGLAGSHPHGERLRIIPLSSNHGAVARNIGVAASRTPYVAFCDDDSWWQADATTIAEREFDRHPDVAVLAGRTVIEPGGRTDPFSDRLASSPLGHRADLPGPSILGFQACGAMVRKSGFEAVGGFSEVLQFRGEEQLLALDLAAGGWQLCYCAAMVAFHRPSPRRASTTAQQARVLRNELLTACMRRPPARCLSSAVALLRAAGHDRAHRHAAIEALARLPAALRNRRVLPPELEDRVRICEVERPARSESEPTSSGPCG</sequence>
<dbReference type="OrthoDB" id="9787979at2"/>
<feature type="domain" description="Glycosyltransferase 2-like" evidence="4">
    <location>
        <begin position="7"/>
        <end position="171"/>
    </location>
</feature>
<proteinExistence type="inferred from homology"/>
<dbReference type="InterPro" id="IPR001173">
    <property type="entry name" value="Glyco_trans_2-like"/>
</dbReference>
<comment type="caution">
    <text evidence="5">The sequence shown here is derived from an EMBL/GenBank/DDBJ whole genome shotgun (WGS) entry which is preliminary data.</text>
</comment>
<gene>
    <name evidence="5" type="ORF">A5710_12310</name>
</gene>
<dbReference type="RefSeq" id="WP_064923334.1">
    <property type="nucleotide sequence ID" value="NZ_LZJK01000130.1"/>
</dbReference>
<evidence type="ECO:0000259" key="4">
    <source>
        <dbReference type="Pfam" id="PF00535"/>
    </source>
</evidence>
<dbReference type="Proteomes" id="UP000093943">
    <property type="component" value="Unassembled WGS sequence"/>
</dbReference>
<accession>A0A1A2NM71</accession>
<dbReference type="PANTHER" id="PTHR43685:SF5">
    <property type="entry name" value="GLYCOSYLTRANSFERASE EPSE-RELATED"/>
    <property type="match status" value="1"/>
</dbReference>
<dbReference type="CDD" id="cd00761">
    <property type="entry name" value="Glyco_tranf_GTA_type"/>
    <property type="match status" value="1"/>
</dbReference>
<keyword evidence="3 5" id="KW-0808">Transferase</keyword>